<comment type="caution">
    <text evidence="2">The sequence shown here is derived from an EMBL/GenBank/DDBJ whole genome shotgun (WGS) entry which is preliminary data.</text>
</comment>
<sequence length="884" mass="101648">MYPYPSGYQHPHNYPAPMIGNHSHSRSYASNSYLGYSHPSEYQRNDGCRNDYRYQVPMQYDYNRKIHHRFKKINNVPYSSQKNIDRSNLKKLKEFRKADEEQNSPSTACALSSTEQDTSKKRNAYLKAFSTKVKKSCQSYETNSSSDIENMSPKYDSVSPSKPDYSDSTSNSTPIDFSSTNVNISQNKETVQSLELFSSNVLASTSDSVCCLVCDEYIPPIQLYKHLLFGNIKCIECEMMFFTCKDYQLINSPKTSFIPSLCLHENLIFIDAIDFLKIKFSGSDEHITNLVGNYINSISVLDNVKPYELAIIKCKITFGMNLDTVVSDTKKSCVYPELITEGQSLNDAHSSNSAICYKCDNRVPEANLYKHLLFGNLKCNDCTLDLNICKEYQLHSDNVNNIAPLCLHKNLKFVEPICFIKSNFIGPNRHKNKLLLKYIKSILSIKNVKPYYSLAFEECYTLNKSISITAKVINNNISIEEPISEIKHIQSSESFTSNDLASTSESVCCHVCDENIPIIQLYRHLLFGNIKCIDCDFEFYKCKDYQSIDSPNNFFIPSICLHKNLKFIDAIDFLKTKFSGYDKSKAKQVFDYIESLSSIENLKPYDLPIKKCKKNFVNGTLNFSSNLDSTDNDIMESTVNHELISKRESLNNGHSLDSAICYKCGDHVPKPNLYKHLLFGNLKCNDCQLEINNCKEYEVHTDNVNNITQSCLHMNLIFVEPICFLKSNFIGPNRHKNKLLLKYIKSIISIKKIKPYYNLAFKECNTLHYSTSGTTIENNKDNSIKEPNNQIKDNQNVSKLEYNPNTKQTTPWKSYLELPADDNYLFTKTTIENCPMCYRKLKPKNATVHVSLWYYEFKCKCKLLIYYIPPTPANIKPRVWIEEF</sequence>
<dbReference type="AlphaFoldDB" id="A0AAV2RN80"/>
<organism evidence="2 3">
    <name type="scientific">Meganyctiphanes norvegica</name>
    <name type="common">Northern krill</name>
    <name type="synonym">Thysanopoda norvegica</name>
    <dbReference type="NCBI Taxonomy" id="48144"/>
    <lineage>
        <taxon>Eukaryota</taxon>
        <taxon>Metazoa</taxon>
        <taxon>Ecdysozoa</taxon>
        <taxon>Arthropoda</taxon>
        <taxon>Crustacea</taxon>
        <taxon>Multicrustacea</taxon>
        <taxon>Malacostraca</taxon>
        <taxon>Eumalacostraca</taxon>
        <taxon>Eucarida</taxon>
        <taxon>Euphausiacea</taxon>
        <taxon>Euphausiidae</taxon>
        <taxon>Meganyctiphanes</taxon>
    </lineage>
</organism>
<keyword evidence="3" id="KW-1185">Reference proteome</keyword>
<feature type="compositionally biased region" description="Polar residues" evidence="1">
    <location>
        <begin position="103"/>
        <end position="115"/>
    </location>
</feature>
<proteinExistence type="predicted"/>
<name>A0AAV2RN80_MEGNR</name>
<reference evidence="2 3" key="1">
    <citation type="submission" date="2024-05" db="EMBL/GenBank/DDBJ databases">
        <authorList>
            <person name="Wallberg A."/>
        </authorList>
    </citation>
    <scope>NUCLEOTIDE SEQUENCE [LARGE SCALE GENOMIC DNA]</scope>
</reference>
<dbReference type="EMBL" id="CAXKWB010028227">
    <property type="protein sequence ID" value="CAL4133464.1"/>
    <property type="molecule type" value="Genomic_DNA"/>
</dbReference>
<accession>A0AAV2RN80</accession>
<evidence type="ECO:0000256" key="1">
    <source>
        <dbReference type="SAM" id="MobiDB-lite"/>
    </source>
</evidence>
<dbReference type="Proteomes" id="UP001497623">
    <property type="component" value="Unassembled WGS sequence"/>
</dbReference>
<evidence type="ECO:0000313" key="2">
    <source>
        <dbReference type="EMBL" id="CAL4133464.1"/>
    </source>
</evidence>
<feature type="region of interest" description="Disordered" evidence="1">
    <location>
        <begin position="95"/>
        <end position="115"/>
    </location>
</feature>
<evidence type="ECO:0000313" key="3">
    <source>
        <dbReference type="Proteomes" id="UP001497623"/>
    </source>
</evidence>
<feature type="region of interest" description="Disordered" evidence="1">
    <location>
        <begin position="143"/>
        <end position="174"/>
    </location>
</feature>
<gene>
    <name evidence="2" type="ORF">MNOR_LOCUS27197</name>
</gene>
<protein>
    <submittedName>
        <fullName evidence="2">Uncharacterized protein</fullName>
    </submittedName>
</protein>